<evidence type="ECO:0000256" key="3">
    <source>
        <dbReference type="PROSITE-ProRule" id="PRU00339"/>
    </source>
</evidence>
<evidence type="ECO:0000256" key="1">
    <source>
        <dbReference type="ARBA" id="ARBA00022737"/>
    </source>
</evidence>
<dbReference type="GO" id="GO:0035269">
    <property type="term" value="P:protein O-linked glycosylation via mannose"/>
    <property type="evidence" value="ECO:0007669"/>
    <property type="project" value="TreeGrafter"/>
</dbReference>
<dbReference type="EMBL" id="PGXC01000003">
    <property type="protein sequence ID" value="PKK91323.1"/>
    <property type="molecule type" value="Genomic_DNA"/>
</dbReference>
<comment type="caution">
    <text evidence="5">The sequence shown here is derived from an EMBL/GenBank/DDBJ whole genome shotgun (WGS) entry which is preliminary data.</text>
</comment>
<dbReference type="SMART" id="SM00028">
    <property type="entry name" value="TPR"/>
    <property type="match status" value="4"/>
</dbReference>
<keyword evidence="4" id="KW-0812">Transmembrane</keyword>
<dbReference type="InterPro" id="IPR019734">
    <property type="entry name" value="TPR_rpt"/>
</dbReference>
<dbReference type="PANTHER" id="PTHR44227:SF3">
    <property type="entry name" value="PROTEIN O-MANNOSYL-TRANSFERASE TMTC4"/>
    <property type="match status" value="1"/>
</dbReference>
<dbReference type="Gene3D" id="1.25.40.10">
    <property type="entry name" value="Tetratricopeptide repeat domain"/>
    <property type="match status" value="1"/>
</dbReference>
<dbReference type="Proteomes" id="UP000233256">
    <property type="component" value="Unassembled WGS sequence"/>
</dbReference>
<name>A0A2N1PSL0_9BACT</name>
<dbReference type="PROSITE" id="PS50005">
    <property type="entry name" value="TPR"/>
    <property type="match status" value="1"/>
</dbReference>
<dbReference type="SUPFAM" id="SSF48452">
    <property type="entry name" value="TPR-like"/>
    <property type="match status" value="1"/>
</dbReference>
<keyword evidence="4" id="KW-0472">Membrane</keyword>
<sequence>MISLSSVMSFSGAGNVFSLRGFFSVMLFLCLVFFCFSDNGLAGSSVMWHHYMQRGQENLDSGRLEQARKDFETARMLDPSSMAAVNDLGVVLYRRGDYLQAETLFRQAMSGEKEMFEARVNLGLVLNRLKRWDELLELCDQSLKRQPGSGTALFGRGVALYELGRFEEAVTSLESSIEKGSSRDEYFSEARRYLKKAKARALTGAAVPWER</sequence>
<feature type="repeat" description="TPR" evidence="3">
    <location>
        <begin position="48"/>
        <end position="81"/>
    </location>
</feature>
<gene>
    <name evidence="5" type="ORF">CVV64_06020</name>
</gene>
<dbReference type="GO" id="GO:0000030">
    <property type="term" value="F:mannosyltransferase activity"/>
    <property type="evidence" value="ECO:0007669"/>
    <property type="project" value="TreeGrafter"/>
</dbReference>
<evidence type="ECO:0000313" key="6">
    <source>
        <dbReference type="Proteomes" id="UP000233256"/>
    </source>
</evidence>
<accession>A0A2N1PSL0</accession>
<keyword evidence="2 3" id="KW-0802">TPR repeat</keyword>
<evidence type="ECO:0000256" key="4">
    <source>
        <dbReference type="SAM" id="Phobius"/>
    </source>
</evidence>
<keyword evidence="1" id="KW-0677">Repeat</keyword>
<evidence type="ECO:0000256" key="2">
    <source>
        <dbReference type="ARBA" id="ARBA00022803"/>
    </source>
</evidence>
<protein>
    <submittedName>
        <fullName evidence="5">Uncharacterized protein</fullName>
    </submittedName>
</protein>
<dbReference type="InterPro" id="IPR011990">
    <property type="entry name" value="TPR-like_helical_dom_sf"/>
</dbReference>
<reference evidence="5 6" key="1">
    <citation type="journal article" date="2017" name="ISME J.">
        <title>Potential for microbial H2 and metal transformations associated with novel bacteria and archaea in deep terrestrial subsurface sediments.</title>
        <authorList>
            <person name="Hernsdorf A.W."/>
            <person name="Amano Y."/>
            <person name="Miyakawa K."/>
            <person name="Ise K."/>
            <person name="Suzuki Y."/>
            <person name="Anantharaman K."/>
            <person name="Probst A."/>
            <person name="Burstein D."/>
            <person name="Thomas B.C."/>
            <person name="Banfield J.F."/>
        </authorList>
    </citation>
    <scope>NUCLEOTIDE SEQUENCE [LARGE SCALE GENOMIC DNA]</scope>
    <source>
        <strain evidence="5">HGW-Wallbacteria-1</strain>
    </source>
</reference>
<dbReference type="AlphaFoldDB" id="A0A2N1PSL0"/>
<dbReference type="GO" id="GO:0030968">
    <property type="term" value="P:endoplasmic reticulum unfolded protein response"/>
    <property type="evidence" value="ECO:0007669"/>
    <property type="project" value="TreeGrafter"/>
</dbReference>
<dbReference type="Pfam" id="PF13432">
    <property type="entry name" value="TPR_16"/>
    <property type="match status" value="1"/>
</dbReference>
<dbReference type="Pfam" id="PF13424">
    <property type="entry name" value="TPR_12"/>
    <property type="match status" value="1"/>
</dbReference>
<organism evidence="5 6">
    <name type="scientific">Candidatus Wallbacteria bacterium HGW-Wallbacteria-1</name>
    <dbReference type="NCBI Taxonomy" id="2013854"/>
    <lineage>
        <taxon>Bacteria</taxon>
        <taxon>Candidatus Walliibacteriota</taxon>
    </lineage>
</organism>
<feature type="transmembrane region" description="Helical" evidence="4">
    <location>
        <begin position="17"/>
        <end position="37"/>
    </location>
</feature>
<dbReference type="InterPro" id="IPR052346">
    <property type="entry name" value="O-mannosyl-transferase_TMTC"/>
</dbReference>
<dbReference type="PANTHER" id="PTHR44227">
    <property type="match status" value="1"/>
</dbReference>
<proteinExistence type="predicted"/>
<evidence type="ECO:0000313" key="5">
    <source>
        <dbReference type="EMBL" id="PKK91323.1"/>
    </source>
</evidence>
<keyword evidence="4" id="KW-1133">Transmembrane helix</keyword>